<evidence type="ECO:0000256" key="1">
    <source>
        <dbReference type="ARBA" id="ARBA00010394"/>
    </source>
</evidence>
<dbReference type="Pfam" id="PF01749">
    <property type="entry name" value="IBB"/>
    <property type="match status" value="1"/>
</dbReference>
<keyword evidence="7" id="KW-0175">Coiled coil</keyword>
<organism evidence="9 10">
    <name type="scientific">Knipowitschia caucasica</name>
    <name type="common">Caucasian dwarf goby</name>
    <name type="synonym">Pomatoschistus caucasicus</name>
    <dbReference type="NCBI Taxonomy" id="637954"/>
    <lineage>
        <taxon>Eukaryota</taxon>
        <taxon>Metazoa</taxon>
        <taxon>Chordata</taxon>
        <taxon>Craniata</taxon>
        <taxon>Vertebrata</taxon>
        <taxon>Euteleostomi</taxon>
        <taxon>Actinopterygii</taxon>
        <taxon>Neopterygii</taxon>
        <taxon>Teleostei</taxon>
        <taxon>Neoteleostei</taxon>
        <taxon>Acanthomorphata</taxon>
        <taxon>Gobiaria</taxon>
        <taxon>Gobiiformes</taxon>
        <taxon>Gobioidei</taxon>
        <taxon>Gobiidae</taxon>
        <taxon>Gobiinae</taxon>
        <taxon>Knipowitschia</taxon>
    </lineage>
</organism>
<dbReference type="AlphaFoldDB" id="A0AAV2LQM7"/>
<dbReference type="PROSITE" id="PS51214">
    <property type="entry name" value="IBB"/>
    <property type="match status" value="1"/>
</dbReference>
<feature type="repeat" description="ARM" evidence="6">
    <location>
        <begin position="330"/>
        <end position="372"/>
    </location>
</feature>
<dbReference type="Gene3D" id="1.25.10.10">
    <property type="entry name" value="Leucine-rich Repeat Variant"/>
    <property type="match status" value="1"/>
</dbReference>
<dbReference type="Pfam" id="PF00514">
    <property type="entry name" value="Arm"/>
    <property type="match status" value="6"/>
</dbReference>
<comment type="similarity">
    <text evidence="1 5">Belongs to the importin alpha family.</text>
</comment>
<dbReference type="GO" id="GO:0006606">
    <property type="term" value="P:protein import into nucleus"/>
    <property type="evidence" value="ECO:0007669"/>
    <property type="project" value="InterPro"/>
</dbReference>
<sequence>MESATVRMSSVEGRVSHFKNKGKCVSELRRRRAEVSVELRKAKKEEQILKRRNVNAVHELVQQEERNEQWSAEKIVEGVCSDNLHYQLQATQAARKILSREPNPPIDSIIEAGLIPRFVYFLYLSQFAPIQFEAAWALTNIASGTSEQTRAVVEGGAIPAFINLVSSPHPHISEQAIWALGNIAGDGPNARDQIISHKGLHPLLKLVHVPDLDVYTSDYLRNLAWTLSNLCRSKNPAPPLTAVEELLPALHALLLHNNDKAVLAETCWAVSYLTDASNERIEMVVRAGLVPHLVRLLACGDHTIVTPALRSLGNIVTGTDEQTQCVLNEGALTHFPLLLRHQKPNIQKEAAWAVSNITAGKNNQIQAVIDAGLIPILEEILRSGDNNTQKEAVWAVTNFTNGGTVEQLAYLVQCHVLPSLVQLLSVKDNKIILIILEAIHNILEMAKNTGESDKLLSIFEEAGGLEQLEILMSHGNEAVYKSSQKIYDCFLSQKDEEMAPPEAMGDALETFTF</sequence>
<dbReference type="GO" id="GO:0005634">
    <property type="term" value="C:nucleus"/>
    <property type="evidence" value="ECO:0007669"/>
    <property type="project" value="UniProtKB-ARBA"/>
</dbReference>
<evidence type="ECO:0000313" key="10">
    <source>
        <dbReference type="Proteomes" id="UP001497482"/>
    </source>
</evidence>
<dbReference type="InterPro" id="IPR032413">
    <property type="entry name" value="Arm_3"/>
</dbReference>
<evidence type="ECO:0000256" key="5">
    <source>
        <dbReference type="PIRNR" id="PIRNR005673"/>
    </source>
</evidence>
<dbReference type="InterPro" id="IPR016024">
    <property type="entry name" value="ARM-type_fold"/>
</dbReference>
<evidence type="ECO:0000256" key="7">
    <source>
        <dbReference type="SAM" id="Coils"/>
    </source>
</evidence>
<evidence type="ECO:0000256" key="6">
    <source>
        <dbReference type="PROSITE-ProRule" id="PRU00259"/>
    </source>
</evidence>
<evidence type="ECO:0000313" key="9">
    <source>
        <dbReference type="EMBL" id="CAL1601692.1"/>
    </source>
</evidence>
<keyword evidence="3" id="KW-0677">Repeat</keyword>
<feature type="repeat" description="ARM" evidence="6">
    <location>
        <begin position="288"/>
        <end position="330"/>
    </location>
</feature>
<evidence type="ECO:0000256" key="4">
    <source>
        <dbReference type="ARBA" id="ARBA00022927"/>
    </source>
</evidence>
<protein>
    <recommendedName>
        <fullName evidence="5">Importin subunit alpha</fullName>
    </recommendedName>
</protein>
<dbReference type="InterPro" id="IPR000225">
    <property type="entry name" value="Armadillo"/>
</dbReference>
<dbReference type="FunFam" id="1.25.10.10:FF:000009">
    <property type="entry name" value="Importin subunit alpha"/>
    <property type="match status" value="1"/>
</dbReference>
<dbReference type="InterPro" id="IPR011989">
    <property type="entry name" value="ARM-like"/>
</dbReference>
<dbReference type="InterPro" id="IPR036975">
    <property type="entry name" value="Importin-a_IBB_sf"/>
</dbReference>
<dbReference type="PROSITE" id="PS50176">
    <property type="entry name" value="ARM_REPEAT"/>
    <property type="match status" value="4"/>
</dbReference>
<feature type="coiled-coil region" evidence="7">
    <location>
        <begin position="25"/>
        <end position="73"/>
    </location>
</feature>
<dbReference type="PIRSF" id="PIRSF005673">
    <property type="entry name" value="Importin_alpha"/>
    <property type="match status" value="1"/>
</dbReference>
<dbReference type="GO" id="GO:0005737">
    <property type="term" value="C:cytoplasm"/>
    <property type="evidence" value="ECO:0007669"/>
    <property type="project" value="InterPro"/>
</dbReference>
<dbReference type="InterPro" id="IPR002652">
    <property type="entry name" value="Importin-a_IBB"/>
</dbReference>
<dbReference type="Proteomes" id="UP001497482">
    <property type="component" value="Chromosome 3"/>
</dbReference>
<feature type="repeat" description="ARM" evidence="6">
    <location>
        <begin position="156"/>
        <end position="184"/>
    </location>
</feature>
<keyword evidence="2 5" id="KW-0813">Transport</keyword>
<feature type="repeat" description="ARM" evidence="6">
    <location>
        <begin position="113"/>
        <end position="156"/>
    </location>
</feature>
<dbReference type="SUPFAM" id="SSF48371">
    <property type="entry name" value="ARM repeat"/>
    <property type="match status" value="1"/>
</dbReference>
<accession>A0AAV2LQM7</accession>
<dbReference type="SMART" id="SM00185">
    <property type="entry name" value="ARM"/>
    <property type="match status" value="8"/>
</dbReference>
<reference evidence="9 10" key="1">
    <citation type="submission" date="2024-04" db="EMBL/GenBank/DDBJ databases">
        <authorList>
            <person name="Waldvogel A.-M."/>
            <person name="Schoenle A."/>
        </authorList>
    </citation>
    <scope>NUCLEOTIDE SEQUENCE [LARGE SCALE GENOMIC DNA]</scope>
</reference>
<dbReference type="EMBL" id="OZ035825">
    <property type="protein sequence ID" value="CAL1601692.1"/>
    <property type="molecule type" value="Genomic_DNA"/>
</dbReference>
<feature type="domain" description="IBB" evidence="8">
    <location>
        <begin position="1"/>
        <end position="61"/>
    </location>
</feature>
<dbReference type="Pfam" id="PF16186">
    <property type="entry name" value="Arm_3"/>
    <property type="match status" value="1"/>
</dbReference>
<proteinExistence type="inferred from homology"/>
<dbReference type="Gene3D" id="1.20.5.690">
    <property type="entry name" value="Importin-alpha, importin-beta-binding domain"/>
    <property type="match status" value="1"/>
</dbReference>
<evidence type="ECO:0000256" key="3">
    <source>
        <dbReference type="ARBA" id="ARBA00022737"/>
    </source>
</evidence>
<dbReference type="GO" id="GO:0061608">
    <property type="term" value="F:nuclear import signal receptor activity"/>
    <property type="evidence" value="ECO:0007669"/>
    <property type="project" value="InterPro"/>
</dbReference>
<gene>
    <name evidence="9" type="ORF">KC01_LOCUS29599</name>
</gene>
<evidence type="ECO:0000256" key="2">
    <source>
        <dbReference type="ARBA" id="ARBA00022448"/>
    </source>
</evidence>
<dbReference type="InterPro" id="IPR024931">
    <property type="entry name" value="Importin_alpha"/>
</dbReference>
<dbReference type="PANTHER" id="PTHR23316">
    <property type="entry name" value="IMPORTIN ALPHA"/>
    <property type="match status" value="1"/>
</dbReference>
<name>A0AAV2LQM7_KNICA</name>
<evidence type="ECO:0000259" key="8">
    <source>
        <dbReference type="PROSITE" id="PS51214"/>
    </source>
</evidence>
<keyword evidence="10" id="KW-1185">Reference proteome</keyword>
<keyword evidence="4 5" id="KW-0653">Protein transport</keyword>